<feature type="compositionally biased region" description="Polar residues" evidence="1">
    <location>
        <begin position="356"/>
        <end position="371"/>
    </location>
</feature>
<organism evidence="3 4">
    <name type="scientific">Blattamonas nauphoetae</name>
    <dbReference type="NCBI Taxonomy" id="2049346"/>
    <lineage>
        <taxon>Eukaryota</taxon>
        <taxon>Metamonada</taxon>
        <taxon>Preaxostyla</taxon>
        <taxon>Oxymonadida</taxon>
        <taxon>Blattamonas</taxon>
    </lineage>
</organism>
<evidence type="ECO:0000256" key="1">
    <source>
        <dbReference type="SAM" id="MobiDB-lite"/>
    </source>
</evidence>
<feature type="compositionally biased region" description="Acidic residues" evidence="1">
    <location>
        <begin position="1119"/>
        <end position="1145"/>
    </location>
</feature>
<dbReference type="SMART" id="SM00220">
    <property type="entry name" value="S_TKc"/>
    <property type="match status" value="1"/>
</dbReference>
<dbReference type="EC" id="2.7.11.1" evidence="3"/>
<dbReference type="Pfam" id="PF00069">
    <property type="entry name" value="Pkinase"/>
    <property type="match status" value="1"/>
</dbReference>
<feature type="compositionally biased region" description="Polar residues" evidence="1">
    <location>
        <begin position="1203"/>
        <end position="1213"/>
    </location>
</feature>
<reference evidence="3 4" key="1">
    <citation type="journal article" date="2022" name="bioRxiv">
        <title>Genomics of Preaxostyla Flagellates Illuminates Evolutionary Transitions and the Path Towards Mitochondrial Loss.</title>
        <authorList>
            <person name="Novak L.V.F."/>
            <person name="Treitli S.C."/>
            <person name="Pyrih J."/>
            <person name="Halakuc P."/>
            <person name="Pipaliya S.V."/>
            <person name="Vacek V."/>
            <person name="Brzon O."/>
            <person name="Soukal P."/>
            <person name="Eme L."/>
            <person name="Dacks J.B."/>
            <person name="Karnkowska A."/>
            <person name="Elias M."/>
            <person name="Hampl V."/>
        </authorList>
    </citation>
    <scope>NUCLEOTIDE SEQUENCE [LARGE SCALE GENOMIC DNA]</scope>
    <source>
        <strain evidence="3">NAU3</strain>
        <tissue evidence="3">Gut</tissue>
    </source>
</reference>
<feature type="region of interest" description="Disordered" evidence="1">
    <location>
        <begin position="1101"/>
        <end position="1174"/>
    </location>
</feature>
<dbReference type="EMBL" id="JARBJD010000080">
    <property type="protein sequence ID" value="KAK2954278.1"/>
    <property type="molecule type" value="Genomic_DNA"/>
</dbReference>
<feature type="region of interest" description="Disordered" evidence="1">
    <location>
        <begin position="1198"/>
        <end position="1241"/>
    </location>
</feature>
<dbReference type="PANTHER" id="PTHR11909">
    <property type="entry name" value="CASEIN KINASE-RELATED"/>
    <property type="match status" value="1"/>
</dbReference>
<feature type="region of interest" description="Disordered" evidence="1">
    <location>
        <begin position="345"/>
        <end position="374"/>
    </location>
</feature>
<accession>A0ABQ9XPF8</accession>
<feature type="compositionally biased region" description="Polar residues" evidence="1">
    <location>
        <begin position="295"/>
        <end position="305"/>
    </location>
</feature>
<feature type="compositionally biased region" description="Basic and acidic residues" evidence="1">
    <location>
        <begin position="1106"/>
        <end position="1118"/>
    </location>
</feature>
<feature type="compositionally biased region" description="Low complexity" evidence="1">
    <location>
        <begin position="279"/>
        <end position="292"/>
    </location>
</feature>
<feature type="domain" description="Protein kinase" evidence="2">
    <location>
        <begin position="19"/>
        <end position="342"/>
    </location>
</feature>
<feature type="compositionally biased region" description="Low complexity" evidence="1">
    <location>
        <begin position="408"/>
        <end position="430"/>
    </location>
</feature>
<name>A0ABQ9XPF8_9EUKA</name>
<evidence type="ECO:0000313" key="3">
    <source>
        <dbReference type="EMBL" id="KAK2954278.1"/>
    </source>
</evidence>
<feature type="region of interest" description="Disordered" evidence="1">
    <location>
        <begin position="276"/>
        <end position="305"/>
    </location>
</feature>
<gene>
    <name evidence="3" type="ORF">BLNAU_10777</name>
</gene>
<dbReference type="GO" id="GO:0004674">
    <property type="term" value="F:protein serine/threonine kinase activity"/>
    <property type="evidence" value="ECO:0007669"/>
    <property type="project" value="UniProtKB-EC"/>
</dbReference>
<feature type="region of interest" description="Disordered" evidence="1">
    <location>
        <begin position="477"/>
        <end position="515"/>
    </location>
</feature>
<dbReference type="InterPro" id="IPR011009">
    <property type="entry name" value="Kinase-like_dom_sf"/>
</dbReference>
<protein>
    <submittedName>
        <fullName evidence="3">Tau-tubulin kinase 1</fullName>
        <ecNumber evidence="3">2.7.11.1</ecNumber>
    </submittedName>
</protein>
<dbReference type="InterPro" id="IPR050235">
    <property type="entry name" value="CK1_Ser-Thr_kinase"/>
</dbReference>
<keyword evidence="4" id="KW-1185">Reference proteome</keyword>
<comment type="caution">
    <text evidence="3">The sequence shown here is derived from an EMBL/GenBank/DDBJ whole genome shotgun (WGS) entry which is preliminary data.</text>
</comment>
<evidence type="ECO:0000259" key="2">
    <source>
        <dbReference type="PROSITE" id="PS50011"/>
    </source>
</evidence>
<feature type="compositionally biased region" description="Polar residues" evidence="1">
    <location>
        <begin position="506"/>
        <end position="515"/>
    </location>
</feature>
<dbReference type="Proteomes" id="UP001281761">
    <property type="component" value="Unassembled WGS sequence"/>
</dbReference>
<feature type="region of interest" description="Disordered" evidence="1">
    <location>
        <begin position="400"/>
        <end position="431"/>
    </location>
</feature>
<feature type="compositionally biased region" description="Polar residues" evidence="1">
    <location>
        <begin position="486"/>
        <end position="496"/>
    </location>
</feature>
<feature type="region of interest" description="Disordered" evidence="1">
    <location>
        <begin position="861"/>
        <end position="885"/>
    </location>
</feature>
<dbReference type="Gene3D" id="1.10.510.10">
    <property type="entry name" value="Transferase(Phosphotransferase) domain 1"/>
    <property type="match status" value="1"/>
</dbReference>
<dbReference type="InterPro" id="IPR000719">
    <property type="entry name" value="Prot_kinase_dom"/>
</dbReference>
<dbReference type="PROSITE" id="PS50011">
    <property type="entry name" value="PROTEIN_KINASE_DOM"/>
    <property type="match status" value="1"/>
</dbReference>
<feature type="compositionally biased region" description="Low complexity" evidence="1">
    <location>
        <begin position="1157"/>
        <end position="1168"/>
    </location>
</feature>
<dbReference type="SUPFAM" id="SSF56112">
    <property type="entry name" value="Protein kinase-like (PK-like)"/>
    <property type="match status" value="1"/>
</dbReference>
<keyword evidence="3" id="KW-0808">Transferase</keyword>
<feature type="compositionally biased region" description="Polar residues" evidence="1">
    <location>
        <begin position="1223"/>
        <end position="1240"/>
    </location>
</feature>
<keyword evidence="3" id="KW-0418">Kinase</keyword>
<sequence length="1373" mass="152471">MHSAVLPTHYPGDVIHGQFLIIREIEKTKSHCLFEASIVDNPQASHVTIKIENGKGWNSQLSNEADVLKELDGHKCFPRFDGEGNSKKMKYVVMELLDDSLRTIITHSVNNRLPVALQQHYALSMLSCIESLHELGWMHNNISPEHFVRRNNSSAENELVLIAFSHATRLNSATPSLSTRTSTIRGKHCAYVSLNCHRGEKESWRDDLWSWFFIVLEMNVGRLPWSYTDTWEESFAKKIGWERGMKQLLETNPLSFTSVSIAVPINPSTSDAGTFSHFSSASSPNNKNAAVSGTEPFSSPQHSNRMPQTPSIFVALFKLLSDLRFGEKADFREIRRILHLFPEESENRSKFPCPSPTENRTWSPASHSPSLACSEPEDNDINEYFSPHFDLPVRHRTTEWTGLDKNGTTSKSTSPIQSPSQSEISPHSLSNSFDHISPFETLSLLINQTPFPNSNSPLFLTPSSSFKVLRNPNRKVVKRKEEDTESTLWSHSFTISSDDDSGHPTPISQTSSLSHEAPTTQIPFSISQQLPHTAVGDMGNRQPEHVPLVTQVKRLSASDGGWVDEEQLHSDDTDRSDHSLCIPLSELSAALVKPEEPDKSIISAFSEIVERESVLYFENERRDVHRMLPLSEHRHHHHPHHITLADRAPFHDSLLTTPHPNTFTPFFVSAPPSHPRDPPSILPASSDVSIAMSLHTAEYLLFDVTRLSLPPTSDAAEGRIGVGTHSSSVPNYFRVVSDILSPSSPFHALPQPSAPNHVPPSLLSFPRFIIRICTLVLDSVRSSILFTGLQRTLLIMLLRDRGLGLLDNSSFRVDFSLSRSNPITHLSVSISISSSHPPSSSSSHHQSSSFSSSSLWIGKADAPGQDIPPPSRPIVFSTESAQRDGSYDLSPNSSFCYLPSFSLADQLTSVHSLMGEESVDLTGRPIGELLSHRRRKARGRRDQDPMNSSSLSYLSTNHRSIQSTGSSQILYDLSDSNATLSIGDPFQPHLDMTDIFLSLGGDGTSTRRTQLVVNADTSVRSGVRRRQAISRVPSPLRPFASREETEIGMEEEGGVLGENDSEEKRTVVDGLTRSYSFPLLSPTQTTHLPQPENLHLTPVRYSTTEHSSKETEKENSKEEEQEEEEDNIDDDMSEEELIESGETESEGIFNLSPVQSFTPRFATPTTPARLDENGAIQRKNVFPLSLLHSTFTLSHLSSSSLPDTSFNQSSHSPSHLRHADSSLLHSTNSSNPQTESQKSISIERVSLSDPLSGLELDQTPFSTRSATILPTLSSGRRHFLFGFTSKDDGTSDMPHPEILDGSILQSPSQFSFSRLSQLSPHVTHDSLFNRVVSPHQPAAHTLHQPSHTSPSSELQIIEVTPRPQRKSCSCLLF</sequence>
<proteinExistence type="predicted"/>
<evidence type="ECO:0000313" key="4">
    <source>
        <dbReference type="Proteomes" id="UP001281761"/>
    </source>
</evidence>